<dbReference type="InterPro" id="IPR029058">
    <property type="entry name" value="AB_hydrolase_fold"/>
</dbReference>
<comment type="caution">
    <text evidence="1">The sequence shown here is derived from an EMBL/GenBank/DDBJ whole genome shotgun (WGS) entry which is preliminary data.</text>
</comment>
<organism evidence="1 2">
    <name type="scientific">Macrophomina phaseolina (strain MS6)</name>
    <name type="common">Charcoal rot fungus</name>
    <dbReference type="NCBI Taxonomy" id="1126212"/>
    <lineage>
        <taxon>Eukaryota</taxon>
        <taxon>Fungi</taxon>
        <taxon>Dikarya</taxon>
        <taxon>Ascomycota</taxon>
        <taxon>Pezizomycotina</taxon>
        <taxon>Dothideomycetes</taxon>
        <taxon>Dothideomycetes incertae sedis</taxon>
        <taxon>Botryosphaeriales</taxon>
        <taxon>Botryosphaeriaceae</taxon>
        <taxon>Macrophomina</taxon>
    </lineage>
</organism>
<dbReference type="InParanoid" id="K2QII4"/>
<dbReference type="Proteomes" id="UP000007129">
    <property type="component" value="Unassembled WGS sequence"/>
</dbReference>
<dbReference type="VEuPathDB" id="FungiDB:MPH_13350"/>
<protein>
    <recommendedName>
        <fullName evidence="3">Thioesterase</fullName>
    </recommendedName>
</protein>
<dbReference type="EMBL" id="AHHD01000609">
    <property type="protein sequence ID" value="EKG09596.1"/>
    <property type="molecule type" value="Genomic_DNA"/>
</dbReference>
<evidence type="ECO:0000313" key="2">
    <source>
        <dbReference type="Proteomes" id="UP000007129"/>
    </source>
</evidence>
<sequence>MSSITVVQIQSPEAFNSETAPLILIHDGGGTIFQYFLLDSLRRPTYGIANPWFDDPKSFFGNMEDLASIYARAIRDAFKPGESVLLG</sequence>
<dbReference type="SUPFAM" id="SSF53474">
    <property type="entry name" value="alpha/beta-Hydrolases"/>
    <property type="match status" value="1"/>
</dbReference>
<dbReference type="OrthoDB" id="10253869at2759"/>
<evidence type="ECO:0008006" key="3">
    <source>
        <dbReference type="Google" id="ProtNLM"/>
    </source>
</evidence>
<evidence type="ECO:0000313" key="1">
    <source>
        <dbReference type="EMBL" id="EKG09596.1"/>
    </source>
</evidence>
<reference evidence="1 2" key="1">
    <citation type="journal article" date="2012" name="BMC Genomics">
        <title>Tools to kill: Genome of one of the most destructive plant pathogenic fungi Macrophomina phaseolina.</title>
        <authorList>
            <person name="Islam M.S."/>
            <person name="Haque M.S."/>
            <person name="Islam M.M."/>
            <person name="Emdad E.M."/>
            <person name="Halim A."/>
            <person name="Hossen Q.M.M."/>
            <person name="Hossain M.Z."/>
            <person name="Ahmed B."/>
            <person name="Rahim S."/>
            <person name="Rahman M.S."/>
            <person name="Alam M.M."/>
            <person name="Hou S."/>
            <person name="Wan X."/>
            <person name="Saito J.A."/>
            <person name="Alam M."/>
        </authorList>
    </citation>
    <scope>NUCLEOTIDE SEQUENCE [LARGE SCALE GENOMIC DNA]</scope>
    <source>
        <strain evidence="1 2">MS6</strain>
    </source>
</reference>
<name>K2QII4_MACPH</name>
<dbReference type="STRING" id="1126212.K2QII4"/>
<dbReference type="AlphaFoldDB" id="K2QII4"/>
<accession>K2QII4</accession>
<dbReference type="HOGENOM" id="CLU_2372752_0_0_1"/>
<gene>
    <name evidence="1" type="ORF">MPH_13350</name>
</gene>
<feature type="non-terminal residue" evidence="1">
    <location>
        <position position="87"/>
    </location>
</feature>
<dbReference type="Gene3D" id="3.40.50.1820">
    <property type="entry name" value="alpha/beta hydrolase"/>
    <property type="match status" value="1"/>
</dbReference>
<proteinExistence type="predicted"/>